<feature type="transmembrane region" description="Helical" evidence="6">
    <location>
        <begin position="249"/>
        <end position="269"/>
    </location>
</feature>
<dbReference type="PANTHER" id="PTHR42718:SF9">
    <property type="entry name" value="MAJOR FACILITATOR SUPERFAMILY MULTIDRUG TRANSPORTER MFSC"/>
    <property type="match status" value="1"/>
</dbReference>
<sequence>MSVQIQSLKKKISWSHPSVLPQGHWLTPWLVFIAISITNILAVMSLWAVDLGGSSIAGALLLGTTELSWVSLSYIVVSSTCVPISDWFSNRYGYKRIFFIGVLLFVIGTVCSGFATGFWSMVLARSVAGLGSAGIFPNSITLLVKVFDEKLKTLVVSLYVAMAFGVGTILGLQFSGYLLENVSWQSIFFIVIWFVPLILGFIFCFFSETEKKDLGKFDGWGVILYLAFIASLVTWIADVKAPWNTEGFSSLFSKGTLFIMITSFVGFLIRENRCKSPLIDLSLFRLPAFLNGALALFLVAICFFSTVSGFNDIFQSVLNYSKSQAGYYLMPIGIGVGLFGGLSSYLSTKFGARIVYISGMLFVIISCILNQRITIQSDHIQMGWILFLRGSGIGLALGPLTSLMLRDVSSAQLGQAAFMATLFRQMGGSLGSLGLSLIKELRKPFHLARYGEQMGQNSQNLANIGSKLDNYFVSRSGAIPAGGDFVSTSSGVNEASELSYRWLSTYGTAQAEISATNDAFLIFGLALSLITLCIVLLISKDLLYKRLFKKR</sequence>
<feature type="domain" description="Major facilitator superfamily (MFS) profile" evidence="7">
    <location>
        <begin position="31"/>
        <end position="542"/>
    </location>
</feature>
<evidence type="ECO:0000256" key="2">
    <source>
        <dbReference type="ARBA" id="ARBA00022448"/>
    </source>
</evidence>
<dbReference type="AlphaFoldDB" id="A0A2A4X2A0"/>
<comment type="subcellular location">
    <subcellularLocation>
        <location evidence="1">Membrane</location>
        <topology evidence="1">Multi-pass membrane protein</topology>
    </subcellularLocation>
</comment>
<evidence type="ECO:0000313" key="8">
    <source>
        <dbReference type="EMBL" id="PCI76209.1"/>
    </source>
</evidence>
<evidence type="ECO:0000256" key="4">
    <source>
        <dbReference type="ARBA" id="ARBA00022989"/>
    </source>
</evidence>
<evidence type="ECO:0000256" key="6">
    <source>
        <dbReference type="SAM" id="Phobius"/>
    </source>
</evidence>
<dbReference type="EMBL" id="NVUK01000032">
    <property type="protein sequence ID" value="PCI76209.1"/>
    <property type="molecule type" value="Genomic_DNA"/>
</dbReference>
<keyword evidence="5 6" id="KW-0472">Membrane</keyword>
<feature type="transmembrane region" description="Helical" evidence="6">
    <location>
        <begin position="186"/>
        <end position="207"/>
    </location>
</feature>
<feature type="transmembrane region" description="Helical" evidence="6">
    <location>
        <begin position="385"/>
        <end position="405"/>
    </location>
</feature>
<dbReference type="Gene3D" id="1.20.1250.20">
    <property type="entry name" value="MFS general substrate transporter like domains"/>
    <property type="match status" value="1"/>
</dbReference>
<dbReference type="PANTHER" id="PTHR42718">
    <property type="entry name" value="MAJOR FACILITATOR SUPERFAMILY MULTIDRUG TRANSPORTER MFSC"/>
    <property type="match status" value="1"/>
</dbReference>
<keyword evidence="3 6" id="KW-0812">Transmembrane</keyword>
<evidence type="ECO:0000256" key="3">
    <source>
        <dbReference type="ARBA" id="ARBA00022692"/>
    </source>
</evidence>
<feature type="transmembrane region" description="Helical" evidence="6">
    <location>
        <begin position="127"/>
        <end position="147"/>
    </location>
</feature>
<keyword evidence="2" id="KW-0813">Transport</keyword>
<feature type="transmembrane region" description="Helical" evidence="6">
    <location>
        <begin position="327"/>
        <end position="347"/>
    </location>
</feature>
<keyword evidence="4 6" id="KW-1133">Transmembrane helix</keyword>
<feature type="transmembrane region" description="Helical" evidence="6">
    <location>
        <begin position="354"/>
        <end position="373"/>
    </location>
</feature>
<accession>A0A2A4X2A0</accession>
<dbReference type="GO" id="GO:0016020">
    <property type="term" value="C:membrane"/>
    <property type="evidence" value="ECO:0007669"/>
    <property type="project" value="UniProtKB-SubCell"/>
</dbReference>
<feature type="transmembrane region" description="Helical" evidence="6">
    <location>
        <begin position="289"/>
        <end position="307"/>
    </location>
</feature>
<dbReference type="InterPro" id="IPR011701">
    <property type="entry name" value="MFS"/>
</dbReference>
<evidence type="ECO:0000259" key="7">
    <source>
        <dbReference type="PROSITE" id="PS50850"/>
    </source>
</evidence>
<feature type="transmembrane region" description="Helical" evidence="6">
    <location>
        <begin position="97"/>
        <end position="121"/>
    </location>
</feature>
<evidence type="ECO:0000313" key="9">
    <source>
        <dbReference type="Proteomes" id="UP000218775"/>
    </source>
</evidence>
<reference evidence="9" key="1">
    <citation type="submission" date="2017-08" db="EMBL/GenBank/DDBJ databases">
        <title>A dynamic microbial community with high functional redundancy inhabits the cold, oxic subseafloor aquifer.</title>
        <authorList>
            <person name="Tully B.J."/>
            <person name="Wheat C.G."/>
            <person name="Glazer B.T."/>
            <person name="Huber J.A."/>
        </authorList>
    </citation>
    <scope>NUCLEOTIDE SEQUENCE [LARGE SCALE GENOMIC DNA]</scope>
</reference>
<protein>
    <recommendedName>
        <fullName evidence="7">Major facilitator superfamily (MFS) profile domain-containing protein</fullName>
    </recommendedName>
</protein>
<feature type="transmembrane region" description="Helical" evidence="6">
    <location>
        <begin position="520"/>
        <end position="543"/>
    </location>
</feature>
<dbReference type="InterPro" id="IPR036259">
    <property type="entry name" value="MFS_trans_sf"/>
</dbReference>
<comment type="caution">
    <text evidence="8">The sequence shown here is derived from an EMBL/GenBank/DDBJ whole genome shotgun (WGS) entry which is preliminary data.</text>
</comment>
<feature type="transmembrane region" description="Helical" evidence="6">
    <location>
        <begin position="55"/>
        <end position="77"/>
    </location>
</feature>
<dbReference type="SUPFAM" id="SSF103473">
    <property type="entry name" value="MFS general substrate transporter"/>
    <property type="match status" value="1"/>
</dbReference>
<feature type="transmembrane region" description="Helical" evidence="6">
    <location>
        <begin position="219"/>
        <end position="237"/>
    </location>
</feature>
<organism evidence="8 9">
    <name type="scientific">Aerophobetes bacterium</name>
    <dbReference type="NCBI Taxonomy" id="2030807"/>
    <lineage>
        <taxon>Bacteria</taxon>
        <taxon>Candidatus Aerophobota</taxon>
    </lineage>
</organism>
<evidence type="ECO:0000256" key="1">
    <source>
        <dbReference type="ARBA" id="ARBA00004141"/>
    </source>
</evidence>
<proteinExistence type="predicted"/>
<name>A0A2A4X2A0_UNCAE</name>
<dbReference type="GO" id="GO:0022857">
    <property type="term" value="F:transmembrane transporter activity"/>
    <property type="evidence" value="ECO:0007669"/>
    <property type="project" value="InterPro"/>
</dbReference>
<evidence type="ECO:0000256" key="5">
    <source>
        <dbReference type="ARBA" id="ARBA00023136"/>
    </source>
</evidence>
<dbReference type="InterPro" id="IPR020846">
    <property type="entry name" value="MFS_dom"/>
</dbReference>
<dbReference type="Pfam" id="PF07690">
    <property type="entry name" value="MFS_1"/>
    <property type="match status" value="1"/>
</dbReference>
<gene>
    <name evidence="8" type="ORF">COB21_04685</name>
</gene>
<dbReference type="PROSITE" id="PS50850">
    <property type="entry name" value="MFS"/>
    <property type="match status" value="1"/>
</dbReference>
<feature type="transmembrane region" description="Helical" evidence="6">
    <location>
        <begin position="29"/>
        <end position="49"/>
    </location>
</feature>
<feature type="transmembrane region" description="Helical" evidence="6">
    <location>
        <begin position="154"/>
        <end position="174"/>
    </location>
</feature>
<dbReference type="Proteomes" id="UP000218775">
    <property type="component" value="Unassembled WGS sequence"/>
</dbReference>